<organism evidence="1">
    <name type="scientific">bioreactor metagenome</name>
    <dbReference type="NCBI Taxonomy" id="1076179"/>
    <lineage>
        <taxon>unclassified sequences</taxon>
        <taxon>metagenomes</taxon>
        <taxon>ecological metagenomes</taxon>
    </lineage>
</organism>
<evidence type="ECO:0000313" key="1">
    <source>
        <dbReference type="EMBL" id="MPM76886.1"/>
    </source>
</evidence>
<dbReference type="AlphaFoldDB" id="A0A645CIV6"/>
<gene>
    <name evidence="1" type="ORF">SDC9_123885</name>
</gene>
<name>A0A645CIV6_9ZZZZ</name>
<sequence>MGVVDQPLPAYRGARLLEVHPHHHQQVVLQSIGLGLELVRILDGSHRVVNGTGPDHHQQAVVRTIQDAVDCLPGLKSDFCGLRRGGKLAQHVGGRHQLLDFRDADVVDMNLH</sequence>
<protein>
    <submittedName>
        <fullName evidence="1">Uncharacterized protein</fullName>
    </submittedName>
</protein>
<accession>A0A645CIV6</accession>
<proteinExistence type="predicted"/>
<comment type="caution">
    <text evidence="1">The sequence shown here is derived from an EMBL/GenBank/DDBJ whole genome shotgun (WGS) entry which is preliminary data.</text>
</comment>
<dbReference type="EMBL" id="VSSQ01027570">
    <property type="protein sequence ID" value="MPM76886.1"/>
    <property type="molecule type" value="Genomic_DNA"/>
</dbReference>
<reference evidence="1" key="1">
    <citation type="submission" date="2019-08" db="EMBL/GenBank/DDBJ databases">
        <authorList>
            <person name="Kucharzyk K."/>
            <person name="Murdoch R.W."/>
            <person name="Higgins S."/>
            <person name="Loffler F."/>
        </authorList>
    </citation>
    <scope>NUCLEOTIDE SEQUENCE</scope>
</reference>